<sequence>HTGGTLPPIEEPKWKEIDNGIASWYGGQYIGRLTASMVVYTGRGLTVAHRTRPFGSLLRLTVRDTGRSVTVRVTDRGPYCEYIGSYFYSCKQRRIVDVSERVAEELGFKGQGVTYVRLEILDVD</sequence>
<dbReference type="SUPFAM" id="SSF50685">
    <property type="entry name" value="Barwin-like endoglucanases"/>
    <property type="match status" value="1"/>
</dbReference>
<dbReference type="PANTHER" id="PTHR34183:SF1">
    <property type="entry name" value="ENDOLYTIC PEPTIDOGLYCAN TRANSGLYCOSYLASE RLPA"/>
    <property type="match status" value="1"/>
</dbReference>
<feature type="domain" description="RlpA-like protein double-psi beta-barrel" evidence="1">
    <location>
        <begin position="19"/>
        <end position="117"/>
    </location>
</feature>
<proteinExistence type="inferred from homology"/>
<name>A0A0F8XCZ4_9ZZZZ</name>
<dbReference type="GO" id="GO:0016829">
    <property type="term" value="F:lyase activity"/>
    <property type="evidence" value="ECO:0007669"/>
    <property type="project" value="InterPro"/>
</dbReference>
<organism evidence="2">
    <name type="scientific">marine sediment metagenome</name>
    <dbReference type="NCBI Taxonomy" id="412755"/>
    <lineage>
        <taxon>unclassified sequences</taxon>
        <taxon>metagenomes</taxon>
        <taxon>ecological metagenomes</taxon>
    </lineage>
</organism>
<protein>
    <recommendedName>
        <fullName evidence="1">RlpA-like protein double-psi beta-barrel domain-containing protein</fullName>
    </recommendedName>
</protein>
<accession>A0A0F8XCZ4</accession>
<reference evidence="2" key="1">
    <citation type="journal article" date="2015" name="Nature">
        <title>Complex archaea that bridge the gap between prokaryotes and eukaryotes.</title>
        <authorList>
            <person name="Spang A."/>
            <person name="Saw J.H."/>
            <person name="Jorgensen S.L."/>
            <person name="Zaremba-Niedzwiedzka K."/>
            <person name="Martijn J."/>
            <person name="Lind A.E."/>
            <person name="van Eijk R."/>
            <person name="Schleper C."/>
            <person name="Guy L."/>
            <person name="Ettema T.J."/>
        </authorList>
    </citation>
    <scope>NUCLEOTIDE SEQUENCE</scope>
</reference>
<dbReference type="CDD" id="cd22268">
    <property type="entry name" value="DPBB_RlpA-like"/>
    <property type="match status" value="1"/>
</dbReference>
<dbReference type="InterPro" id="IPR036908">
    <property type="entry name" value="RlpA-like_sf"/>
</dbReference>
<dbReference type="Gene3D" id="2.40.40.10">
    <property type="entry name" value="RlpA-like domain"/>
    <property type="match status" value="1"/>
</dbReference>
<dbReference type="HAMAP" id="MF_02071">
    <property type="entry name" value="RlpA"/>
    <property type="match status" value="1"/>
</dbReference>
<dbReference type="Pfam" id="PF03330">
    <property type="entry name" value="DPBB_1"/>
    <property type="match status" value="1"/>
</dbReference>
<feature type="non-terminal residue" evidence="2">
    <location>
        <position position="1"/>
    </location>
</feature>
<dbReference type="EMBL" id="LAZR01059797">
    <property type="protein sequence ID" value="KKK67042.1"/>
    <property type="molecule type" value="Genomic_DNA"/>
</dbReference>
<dbReference type="PANTHER" id="PTHR34183">
    <property type="entry name" value="ENDOLYTIC PEPTIDOGLYCAN TRANSGLYCOSYLASE RLPA"/>
    <property type="match status" value="1"/>
</dbReference>
<gene>
    <name evidence="2" type="ORF">LCGC14_2958050</name>
</gene>
<dbReference type="InterPro" id="IPR009009">
    <property type="entry name" value="RlpA-like_DPBB"/>
</dbReference>
<comment type="caution">
    <text evidence="2">The sequence shown here is derived from an EMBL/GenBank/DDBJ whole genome shotgun (WGS) entry which is preliminary data.</text>
</comment>
<evidence type="ECO:0000313" key="2">
    <source>
        <dbReference type="EMBL" id="KKK67042.1"/>
    </source>
</evidence>
<evidence type="ECO:0000259" key="1">
    <source>
        <dbReference type="Pfam" id="PF03330"/>
    </source>
</evidence>
<dbReference type="InterPro" id="IPR034718">
    <property type="entry name" value="RlpA"/>
</dbReference>
<dbReference type="AlphaFoldDB" id="A0A0F8XCZ4"/>